<dbReference type="RefSeq" id="XP_052947634.1">
    <property type="nucleotide sequence ID" value="XM_053088283.1"/>
</dbReference>
<evidence type="ECO:0000313" key="2">
    <source>
        <dbReference type="Proteomes" id="UP001164286"/>
    </source>
</evidence>
<accession>A0AA38LV20</accession>
<dbReference type="Proteomes" id="UP001164286">
    <property type="component" value="Unassembled WGS sequence"/>
</dbReference>
<protein>
    <submittedName>
        <fullName evidence="1">Uncharacterized protein</fullName>
    </submittedName>
</protein>
<organism evidence="1 2">
    <name type="scientific">Dioszegia hungarica</name>
    <dbReference type="NCBI Taxonomy" id="4972"/>
    <lineage>
        <taxon>Eukaryota</taxon>
        <taxon>Fungi</taxon>
        <taxon>Dikarya</taxon>
        <taxon>Basidiomycota</taxon>
        <taxon>Agaricomycotina</taxon>
        <taxon>Tremellomycetes</taxon>
        <taxon>Tremellales</taxon>
        <taxon>Bulleribasidiaceae</taxon>
        <taxon>Dioszegia</taxon>
    </lineage>
</organism>
<proteinExistence type="predicted"/>
<sequence>MTSHSPTGAGSVLGGEGSTVAAVQAAVNARATGMRHFYRALRQYELATTFSAIDSRPEAGWSVIDSDIEKGRPGWSSLRNAVTQLSNTSKPVYLTMDRILTALKVMTGVDSQKLLTTVIGMLMSEADEGGEQTAGREELERSLQEWYPQAFTSESLAFPAVPEGKAEAERFMAFYDSKSAALLSWFEADHPECDLAVYPSRIEEIREGHADHAKQLNAIKAKHGFRWTQMNEEQLVGASGYRFGGYVAGSQFISNDLHSQTANGGSIATPTLQGTIEEFKTDVLRFFATHHRLMALKKAHVGGVSVRCTGDVRKRRISEQRAYQGREYLGATAQAYPAAVERRVQAVSFDVCKSPGVDTRRSAHVHNAVRYDSQIDQRSISWEIVARRHATDDLD</sequence>
<dbReference type="EMBL" id="JAKWFO010000003">
    <property type="protein sequence ID" value="KAI9637857.1"/>
    <property type="molecule type" value="Genomic_DNA"/>
</dbReference>
<gene>
    <name evidence="1" type="ORF">MKK02DRAFT_31408</name>
</gene>
<evidence type="ECO:0000313" key="1">
    <source>
        <dbReference type="EMBL" id="KAI9637857.1"/>
    </source>
</evidence>
<keyword evidence="2" id="KW-1185">Reference proteome</keyword>
<dbReference type="GeneID" id="77727488"/>
<reference evidence="1" key="1">
    <citation type="journal article" date="2022" name="G3 (Bethesda)">
        <title>High quality genome of the basidiomycete yeast Dioszegia hungarica PDD-24b-2 isolated from cloud water.</title>
        <authorList>
            <person name="Jarrige D."/>
            <person name="Haridas S."/>
            <person name="Bleykasten-Grosshans C."/>
            <person name="Joly M."/>
            <person name="Nadalig T."/>
            <person name="Sancelme M."/>
            <person name="Vuilleumier S."/>
            <person name="Grigoriev I.V."/>
            <person name="Amato P."/>
            <person name="Bringel F."/>
        </authorList>
    </citation>
    <scope>NUCLEOTIDE SEQUENCE</scope>
    <source>
        <strain evidence="1">PDD-24b-2</strain>
    </source>
</reference>
<comment type="caution">
    <text evidence="1">The sequence shown here is derived from an EMBL/GenBank/DDBJ whole genome shotgun (WGS) entry which is preliminary data.</text>
</comment>
<name>A0AA38LV20_9TREE</name>
<dbReference type="AlphaFoldDB" id="A0AA38LV20"/>